<dbReference type="PANTHER" id="PTHR22600:SF57">
    <property type="entry name" value="BETA-N-ACETYLHEXOSAMINIDASE"/>
    <property type="match status" value="1"/>
</dbReference>
<dbReference type="InterPro" id="IPR015883">
    <property type="entry name" value="Glyco_hydro_20_cat"/>
</dbReference>
<accession>A0ABS6WAX7</accession>
<proteinExistence type="predicted"/>
<keyword evidence="4" id="KW-0326">Glycosidase</keyword>
<dbReference type="Proteomes" id="UP000812844">
    <property type="component" value="Unassembled WGS sequence"/>
</dbReference>
<comment type="caution">
    <text evidence="7">The sequence shown here is derived from an EMBL/GenBank/DDBJ whole genome shotgun (WGS) entry which is preliminary data.</text>
</comment>
<dbReference type="InterPro" id="IPR025705">
    <property type="entry name" value="Beta_hexosaminidase_sua/sub"/>
</dbReference>
<name>A0ABS6WAX7_9BIFI</name>
<evidence type="ECO:0000313" key="8">
    <source>
        <dbReference type="Proteomes" id="UP000812844"/>
    </source>
</evidence>
<reference evidence="7 8" key="1">
    <citation type="submission" date="2021-05" db="EMBL/GenBank/DDBJ databases">
        <title>Phylogenetic classification of ten novel species belonging to the genus Bifidobacterium comprising B. colchicus sp. nov., B. abeli sp. nov., B. bicoloris sp. nov., B. guerezis sp. nov., B. rosaliae sp. nov., B. santillanensis sp. nov., B. argentati sp. nov., B. amazzoni sp. nov., B. pluviali sp. nov., and B. pinnaculum sp. nov.</title>
        <authorList>
            <person name="Lugli G.A."/>
            <person name="Ruiz Garcia L."/>
            <person name="Margolles A."/>
            <person name="Ventura M."/>
        </authorList>
    </citation>
    <scope>NUCLEOTIDE SEQUENCE [LARGE SCALE GENOMIC DNA]</scope>
    <source>
        <strain evidence="7 8">6T3</strain>
    </source>
</reference>
<dbReference type="EC" id="3.2.1.52" evidence="2"/>
<feature type="domain" description="Beta-hexosaminidase bacterial type N-terminal" evidence="6">
    <location>
        <begin position="6"/>
        <end position="129"/>
    </location>
</feature>
<evidence type="ECO:0000259" key="6">
    <source>
        <dbReference type="Pfam" id="PF02838"/>
    </source>
</evidence>
<dbReference type="InterPro" id="IPR015882">
    <property type="entry name" value="HEX_bac_N"/>
</dbReference>
<keyword evidence="3" id="KW-0378">Hydrolase</keyword>
<evidence type="ECO:0000259" key="5">
    <source>
        <dbReference type="Pfam" id="PF00728"/>
    </source>
</evidence>
<gene>
    <name evidence="7" type="ORF">KIH73_07710</name>
</gene>
<dbReference type="Pfam" id="PF02838">
    <property type="entry name" value="Glyco_hydro_20b"/>
    <property type="match status" value="1"/>
</dbReference>
<organism evidence="7 8">
    <name type="scientific">Bifidobacterium phasiani</name>
    <dbReference type="NCBI Taxonomy" id="2834431"/>
    <lineage>
        <taxon>Bacteria</taxon>
        <taxon>Bacillati</taxon>
        <taxon>Actinomycetota</taxon>
        <taxon>Actinomycetes</taxon>
        <taxon>Bifidobacteriales</taxon>
        <taxon>Bifidobacteriaceae</taxon>
        <taxon>Bifidobacterium</taxon>
    </lineage>
</organism>
<dbReference type="RefSeq" id="WP_219082207.1">
    <property type="nucleotide sequence ID" value="NZ_JAHBBD010000017.1"/>
</dbReference>
<evidence type="ECO:0000256" key="4">
    <source>
        <dbReference type="ARBA" id="ARBA00023295"/>
    </source>
</evidence>
<dbReference type="PANTHER" id="PTHR22600">
    <property type="entry name" value="BETA-HEXOSAMINIDASE"/>
    <property type="match status" value="1"/>
</dbReference>
<dbReference type="Pfam" id="PF00728">
    <property type="entry name" value="Glyco_hydro_20"/>
    <property type="match status" value="1"/>
</dbReference>
<dbReference type="EMBL" id="JAHBBD010000017">
    <property type="protein sequence ID" value="MBW3083249.1"/>
    <property type="molecule type" value="Genomic_DNA"/>
</dbReference>
<feature type="domain" description="Glycoside hydrolase family 20 catalytic" evidence="5">
    <location>
        <begin position="133"/>
        <end position="378"/>
    </location>
</feature>
<keyword evidence="8" id="KW-1185">Reference proteome</keyword>
<evidence type="ECO:0000256" key="2">
    <source>
        <dbReference type="ARBA" id="ARBA00012663"/>
    </source>
</evidence>
<comment type="catalytic activity">
    <reaction evidence="1">
        <text>Hydrolysis of terminal non-reducing N-acetyl-D-hexosamine residues in N-acetyl-beta-D-hexosaminides.</text>
        <dbReference type="EC" id="3.2.1.52"/>
    </reaction>
</comment>
<evidence type="ECO:0000256" key="1">
    <source>
        <dbReference type="ARBA" id="ARBA00001231"/>
    </source>
</evidence>
<evidence type="ECO:0000313" key="7">
    <source>
        <dbReference type="EMBL" id="MBW3083249.1"/>
    </source>
</evidence>
<evidence type="ECO:0000256" key="3">
    <source>
        <dbReference type="ARBA" id="ARBA00022801"/>
    </source>
</evidence>
<dbReference type="CDD" id="cd06565">
    <property type="entry name" value="GH20_GcnA-like"/>
    <property type="match status" value="1"/>
</dbReference>
<protein>
    <recommendedName>
        <fullName evidence="2">beta-N-acetylhexosaminidase</fullName>
        <ecNumber evidence="2">3.2.1.52</ecNumber>
    </recommendedName>
</protein>
<sequence>MTQTIPALVPRPRTVAMTAGEYTMPACGTIVAPEPDLDGACSRQLADDIRRHCGLEWRRARGVAYKADILLEIDGSLPERAYRLDVDAHAAVAVRVAGGSRRGLRDGVQTLRQLIRQRGPALPCLRIEDEPAYARRGYYLDVTRGRVPTLRHLKAWADRLCLYKYNELQLYVEHAFTFPGLSEMWRGTDALRPDDLMEFDDYCAGLGIELIPSISTFGHLYMALRTRGYAGLGELPQDADRPYSLIERQEHHTLNVADPRSLDFAKRLIDAYVPLFRSRRVNLGCDETFDLGKGASAPLTGRIGVGAAYADFVGALCRHVQERGGEPMIWADIALQHPDILDRLPDGVTLLNWNYAPLAGPDGFEAVARSGAEQMVCPAVLGWNALVPRIDGAWSNIARVAAYGRRVGAAGMLVTDWGDFGHVQDPRLCAPGMMMGAECAWGGGVAPSDGGAGEGGGVPPAPTEVLRRISRAAYGDPDFVGLLRDAAAQATFGWHELVYWVELDQGDGTVNPDVAAAADAGRPEGGEPVAGAGDLPQARRRYCAPMRGRLFAAGACNEALDAIRTRIGHALAGMRESARTDVATAALLAVEGQRLLNEAGLLLVRSLDAEPADTAPADVGSADVEPADTALAAAESSDADSTGPHPSAAVADGERAAALAGSIECWWEAYRRNWRAVSRESELARADRIVWRLADELRAL</sequence>